<sequence>MRDEIVLLAYYLAELLAFGFGLYIWISNGAIFNWGAMLGAGIAWFLARVVLVNLAAVLFR</sequence>
<dbReference type="Proteomes" id="UP000199339">
    <property type="component" value="Unassembled WGS sequence"/>
</dbReference>
<name>A0A1I4RDX5_9GAMM</name>
<protein>
    <submittedName>
        <fullName evidence="2">Uncharacterized protein</fullName>
    </submittedName>
</protein>
<reference evidence="3" key="1">
    <citation type="submission" date="2016-10" db="EMBL/GenBank/DDBJ databases">
        <authorList>
            <person name="Varghese N."/>
            <person name="Submissions S."/>
        </authorList>
    </citation>
    <scope>NUCLEOTIDE SEQUENCE [LARGE SCALE GENOMIC DNA]</scope>
    <source>
        <strain evidence="3">CGMCC 1.6775</strain>
    </source>
</reference>
<feature type="transmembrane region" description="Helical" evidence="1">
    <location>
        <begin position="32"/>
        <end position="59"/>
    </location>
</feature>
<keyword evidence="1" id="KW-1133">Transmembrane helix</keyword>
<keyword evidence="1" id="KW-0472">Membrane</keyword>
<keyword evidence="3" id="KW-1185">Reference proteome</keyword>
<accession>A0A1I4RDX5</accession>
<dbReference type="AlphaFoldDB" id="A0A1I4RDX5"/>
<feature type="transmembrane region" description="Helical" evidence="1">
    <location>
        <begin position="7"/>
        <end position="26"/>
    </location>
</feature>
<dbReference type="RefSeq" id="WP_091998227.1">
    <property type="nucleotide sequence ID" value="NZ_FOUR01000001.1"/>
</dbReference>
<evidence type="ECO:0000313" key="3">
    <source>
        <dbReference type="Proteomes" id="UP000199339"/>
    </source>
</evidence>
<gene>
    <name evidence="2" type="ORF">SAMN04487961_0503</name>
</gene>
<keyword evidence="1" id="KW-0812">Transmembrane</keyword>
<dbReference type="EMBL" id="FOUR01000001">
    <property type="protein sequence ID" value="SFM50415.1"/>
    <property type="molecule type" value="Genomic_DNA"/>
</dbReference>
<organism evidence="2 3">
    <name type="scientific">Marinobacter pelagius</name>
    <dbReference type="NCBI Taxonomy" id="379482"/>
    <lineage>
        <taxon>Bacteria</taxon>
        <taxon>Pseudomonadati</taxon>
        <taxon>Pseudomonadota</taxon>
        <taxon>Gammaproteobacteria</taxon>
        <taxon>Pseudomonadales</taxon>
        <taxon>Marinobacteraceae</taxon>
        <taxon>Marinobacter</taxon>
    </lineage>
</organism>
<proteinExistence type="predicted"/>
<evidence type="ECO:0000256" key="1">
    <source>
        <dbReference type="SAM" id="Phobius"/>
    </source>
</evidence>
<evidence type="ECO:0000313" key="2">
    <source>
        <dbReference type="EMBL" id="SFM50415.1"/>
    </source>
</evidence>